<gene>
    <name evidence="2" type="ORF">P8609_14735</name>
</gene>
<evidence type="ECO:0000313" key="3">
    <source>
        <dbReference type="Proteomes" id="UP001233535"/>
    </source>
</evidence>
<dbReference type="EMBL" id="JARUHG010000005">
    <property type="protein sequence ID" value="MDR0184218.1"/>
    <property type="molecule type" value="Genomic_DNA"/>
</dbReference>
<evidence type="ECO:0000313" key="2">
    <source>
        <dbReference type="EMBL" id="MDR0184218.1"/>
    </source>
</evidence>
<evidence type="ECO:0008006" key="4">
    <source>
        <dbReference type="Google" id="ProtNLM"/>
    </source>
</evidence>
<accession>A0ABU1CGY3</accession>
<comment type="caution">
    <text evidence="2">The sequence shown here is derived from an EMBL/GenBank/DDBJ whole genome shotgun (WGS) entry which is preliminary data.</text>
</comment>
<dbReference type="RefSeq" id="WP_309263347.1">
    <property type="nucleotide sequence ID" value="NZ_JARUHG010000005.1"/>
</dbReference>
<feature type="transmembrane region" description="Helical" evidence="1">
    <location>
        <begin position="88"/>
        <end position="109"/>
    </location>
</feature>
<sequence>MKFLTYFFDRSDLERHERLFREKGIPTHAESTRGMAMYNKWALHVWIDTQHADAVRLLEDPTHVPENPVDVDAFFEASRETEVNLWQFVSPGALVAIAAAALAVIVAIVNKG</sequence>
<proteinExistence type="predicted"/>
<name>A0ABU1CGY3_9GAMM</name>
<keyword evidence="1" id="KW-0812">Transmembrane</keyword>
<keyword evidence="1" id="KW-0472">Membrane</keyword>
<dbReference type="Proteomes" id="UP001233535">
    <property type="component" value="Unassembled WGS sequence"/>
</dbReference>
<evidence type="ECO:0000256" key="1">
    <source>
        <dbReference type="SAM" id="Phobius"/>
    </source>
</evidence>
<reference evidence="2 3" key="1">
    <citation type="submission" date="2023-04" db="EMBL/GenBank/DDBJ databases">
        <title>Lysobacter sp. strain UC isolated from soil sample.</title>
        <authorList>
            <person name="Choksket S."/>
            <person name="Harshvardhan F."/>
            <person name="Rana R."/>
            <person name="Patil P.B."/>
            <person name="Korpole S."/>
        </authorList>
    </citation>
    <scope>NUCLEOTIDE SEQUENCE [LARGE SCALE GENOMIC DNA]</scope>
    <source>
        <strain evidence="2 3">UC</strain>
    </source>
</reference>
<organism evidence="2 3">
    <name type="scientific">Lysobacter arvi</name>
    <dbReference type="NCBI Taxonomy" id="3038776"/>
    <lineage>
        <taxon>Bacteria</taxon>
        <taxon>Pseudomonadati</taxon>
        <taxon>Pseudomonadota</taxon>
        <taxon>Gammaproteobacteria</taxon>
        <taxon>Lysobacterales</taxon>
        <taxon>Lysobacteraceae</taxon>
        <taxon>Lysobacter</taxon>
    </lineage>
</organism>
<protein>
    <recommendedName>
        <fullName evidence="4">DUF2007 domain-containing protein</fullName>
    </recommendedName>
</protein>
<keyword evidence="1" id="KW-1133">Transmembrane helix</keyword>
<keyword evidence="3" id="KW-1185">Reference proteome</keyword>